<organism evidence="2 3">
    <name type="scientific">Cucurbitaria berberidis CBS 394.84</name>
    <dbReference type="NCBI Taxonomy" id="1168544"/>
    <lineage>
        <taxon>Eukaryota</taxon>
        <taxon>Fungi</taxon>
        <taxon>Dikarya</taxon>
        <taxon>Ascomycota</taxon>
        <taxon>Pezizomycotina</taxon>
        <taxon>Dothideomycetes</taxon>
        <taxon>Pleosporomycetidae</taxon>
        <taxon>Pleosporales</taxon>
        <taxon>Pleosporineae</taxon>
        <taxon>Cucurbitariaceae</taxon>
        <taxon>Cucurbitaria</taxon>
    </lineage>
</organism>
<comment type="caution">
    <text evidence="2">The sequence shown here is derived from an EMBL/GenBank/DDBJ whole genome shotgun (WGS) entry which is preliminary data.</text>
</comment>
<feature type="compositionally biased region" description="Basic and acidic residues" evidence="1">
    <location>
        <begin position="42"/>
        <end position="59"/>
    </location>
</feature>
<dbReference type="OrthoDB" id="3681923at2759"/>
<feature type="region of interest" description="Disordered" evidence="1">
    <location>
        <begin position="136"/>
        <end position="180"/>
    </location>
</feature>
<dbReference type="EMBL" id="ML976616">
    <property type="protein sequence ID" value="KAF1845204.1"/>
    <property type="molecule type" value="Genomic_DNA"/>
</dbReference>
<feature type="compositionally biased region" description="Low complexity" evidence="1">
    <location>
        <begin position="156"/>
        <end position="167"/>
    </location>
</feature>
<reference evidence="2" key="1">
    <citation type="submission" date="2020-01" db="EMBL/GenBank/DDBJ databases">
        <authorList>
            <consortium name="DOE Joint Genome Institute"/>
            <person name="Haridas S."/>
            <person name="Albert R."/>
            <person name="Binder M."/>
            <person name="Bloem J."/>
            <person name="Labutti K."/>
            <person name="Salamov A."/>
            <person name="Andreopoulos B."/>
            <person name="Baker S.E."/>
            <person name="Barry K."/>
            <person name="Bills G."/>
            <person name="Bluhm B.H."/>
            <person name="Cannon C."/>
            <person name="Castanera R."/>
            <person name="Culley D.E."/>
            <person name="Daum C."/>
            <person name="Ezra D."/>
            <person name="Gonzalez J.B."/>
            <person name="Henrissat B."/>
            <person name="Kuo A."/>
            <person name="Liang C."/>
            <person name="Lipzen A."/>
            <person name="Lutzoni F."/>
            <person name="Magnuson J."/>
            <person name="Mondo S."/>
            <person name="Nolan M."/>
            <person name="Ohm R."/>
            <person name="Pangilinan J."/>
            <person name="Park H.-J."/>
            <person name="Ramirez L."/>
            <person name="Alfaro M."/>
            <person name="Sun H."/>
            <person name="Tritt A."/>
            <person name="Yoshinaga Y."/>
            <person name="Zwiers L.-H."/>
            <person name="Turgeon B.G."/>
            <person name="Goodwin S.B."/>
            <person name="Spatafora J.W."/>
            <person name="Crous P.W."/>
            <person name="Grigoriev I.V."/>
        </authorList>
    </citation>
    <scope>NUCLEOTIDE SEQUENCE</scope>
    <source>
        <strain evidence="2">CBS 394.84</strain>
    </source>
</reference>
<evidence type="ECO:0000256" key="1">
    <source>
        <dbReference type="SAM" id="MobiDB-lite"/>
    </source>
</evidence>
<name>A0A9P4GGU2_9PLEO</name>
<evidence type="ECO:0000313" key="2">
    <source>
        <dbReference type="EMBL" id="KAF1845204.1"/>
    </source>
</evidence>
<protein>
    <submittedName>
        <fullName evidence="2">Uncharacterized protein</fullName>
    </submittedName>
</protein>
<accession>A0A9P4GGU2</accession>
<keyword evidence="3" id="KW-1185">Reference proteome</keyword>
<evidence type="ECO:0000313" key="3">
    <source>
        <dbReference type="Proteomes" id="UP000800039"/>
    </source>
</evidence>
<feature type="region of interest" description="Disordered" evidence="1">
    <location>
        <begin position="38"/>
        <end position="79"/>
    </location>
</feature>
<sequence length="205" mass="23425">MLTNSTEFRYIDEHTSGPKPKRSFLEKLNVRHGSLSLHIRSKKSEPMMREHGQQYDHSRTPSSSGEEVSPTTQTNHNPFDFESRYYDVKAELCRTDVNLSPILRQDGAFGIPLQHATAQNDWEGTSDFHSIQGLLRRPASQDSTSAKPTYMPLPVSRKSSSRGASSEMSDEQIEDWLERPEDAEVHRYRKMWEDSASSRGGSMEY</sequence>
<dbReference type="Proteomes" id="UP000800039">
    <property type="component" value="Unassembled WGS sequence"/>
</dbReference>
<proteinExistence type="predicted"/>
<gene>
    <name evidence="2" type="ORF">K460DRAFT_366089</name>
</gene>
<dbReference type="GeneID" id="63850549"/>
<feature type="compositionally biased region" description="Polar residues" evidence="1">
    <location>
        <begin position="60"/>
        <end position="77"/>
    </location>
</feature>
<dbReference type="AlphaFoldDB" id="A0A9P4GGU2"/>
<feature type="region of interest" description="Disordered" evidence="1">
    <location>
        <begin position="1"/>
        <end position="24"/>
    </location>
</feature>
<dbReference type="RefSeq" id="XP_040787767.1">
    <property type="nucleotide sequence ID" value="XM_040933298.1"/>
</dbReference>